<dbReference type="InterPro" id="IPR030489">
    <property type="entry name" value="TR_Rrf2-type_CS"/>
</dbReference>
<dbReference type="EMBL" id="CP021083">
    <property type="protein sequence ID" value="ASN82984.1"/>
    <property type="molecule type" value="Genomic_DNA"/>
</dbReference>
<accession>A0A221T259</accession>
<reference evidence="2 3" key="1">
    <citation type="submission" date="2017-05" db="EMBL/GenBank/DDBJ databases">
        <title>The complete genome sequence of Deinococcus ficus isolated from the rhizosphere of the Ficus religiosa L. in Taiwan.</title>
        <authorList>
            <person name="Wu K.-M."/>
            <person name="Liao T.-L."/>
            <person name="Liu Y.-M."/>
            <person name="Young C.-C."/>
            <person name="Tsai S.-F."/>
        </authorList>
    </citation>
    <scope>NUCLEOTIDE SEQUENCE [LARGE SCALE GENOMIC DNA]</scope>
    <source>
        <strain evidence="2 3">CC-FR2-10</strain>
        <plasmid evidence="3">pdfi2</plasmid>
    </source>
</reference>
<feature type="region of interest" description="Disordered" evidence="1">
    <location>
        <begin position="130"/>
        <end position="156"/>
    </location>
</feature>
<evidence type="ECO:0000313" key="3">
    <source>
        <dbReference type="Proteomes" id="UP000259030"/>
    </source>
</evidence>
<geneLocation type="plasmid" evidence="3">
    <name>pdfi2</name>
</geneLocation>
<dbReference type="InterPro" id="IPR036390">
    <property type="entry name" value="WH_DNA-bd_sf"/>
</dbReference>
<dbReference type="InterPro" id="IPR036388">
    <property type="entry name" value="WH-like_DNA-bd_sf"/>
</dbReference>
<dbReference type="KEGG" id="dfc:DFI_17525"/>
<dbReference type="PROSITE" id="PS51197">
    <property type="entry name" value="HTH_RRF2_2"/>
    <property type="match status" value="1"/>
</dbReference>
<organism evidence="2 3">
    <name type="scientific">Deinococcus ficus</name>
    <dbReference type="NCBI Taxonomy" id="317577"/>
    <lineage>
        <taxon>Bacteria</taxon>
        <taxon>Thermotogati</taxon>
        <taxon>Deinococcota</taxon>
        <taxon>Deinococci</taxon>
        <taxon>Deinococcales</taxon>
        <taxon>Deinococcaceae</taxon>
        <taxon>Deinococcus</taxon>
    </lineage>
</organism>
<sequence length="156" mass="16864">MFSQTAEYALRAAVTLAARPDEALTAAELSRQTQIPTDYLFKVMGQLARGGVVTAVRGKRGGYRLSHPPQQTSILDIVNAVDPIPRILHCPLGRPAHEHALCPLHAHLDATYAQIERTLGERKLHELIDPTMGPDPLGALNLPTLSPSTDPEAPTP</sequence>
<dbReference type="Pfam" id="PF02082">
    <property type="entry name" value="Rrf2"/>
    <property type="match status" value="1"/>
</dbReference>
<dbReference type="GO" id="GO:0003700">
    <property type="term" value="F:DNA-binding transcription factor activity"/>
    <property type="evidence" value="ECO:0007669"/>
    <property type="project" value="TreeGrafter"/>
</dbReference>
<dbReference type="RefSeq" id="WP_027462206.1">
    <property type="nucleotide sequence ID" value="NZ_CP021083.1"/>
</dbReference>
<keyword evidence="3" id="KW-1185">Reference proteome</keyword>
<dbReference type="SUPFAM" id="SSF46785">
    <property type="entry name" value="Winged helix' DNA-binding domain"/>
    <property type="match status" value="1"/>
</dbReference>
<protein>
    <submittedName>
        <fullName evidence="2">Transcriptional regulator</fullName>
    </submittedName>
</protein>
<dbReference type="Proteomes" id="UP000259030">
    <property type="component" value="Plasmid pDFI2"/>
</dbReference>
<dbReference type="PANTHER" id="PTHR33221">
    <property type="entry name" value="WINGED HELIX-TURN-HELIX TRANSCRIPTIONAL REGULATOR, RRF2 FAMILY"/>
    <property type="match status" value="1"/>
</dbReference>
<dbReference type="STRING" id="317577.GCA_000419625_03580"/>
<dbReference type="NCBIfam" id="TIGR00738">
    <property type="entry name" value="rrf2_super"/>
    <property type="match status" value="1"/>
</dbReference>
<name>A0A221T259_9DEIO</name>
<evidence type="ECO:0000256" key="1">
    <source>
        <dbReference type="SAM" id="MobiDB-lite"/>
    </source>
</evidence>
<gene>
    <name evidence="2" type="ORF">DFI_17525</name>
</gene>
<dbReference type="InterPro" id="IPR000944">
    <property type="entry name" value="Tscrpt_reg_Rrf2"/>
</dbReference>
<keyword evidence="2" id="KW-0614">Plasmid</keyword>
<dbReference type="GO" id="GO:0005829">
    <property type="term" value="C:cytosol"/>
    <property type="evidence" value="ECO:0007669"/>
    <property type="project" value="TreeGrafter"/>
</dbReference>
<proteinExistence type="predicted"/>
<evidence type="ECO:0000313" key="2">
    <source>
        <dbReference type="EMBL" id="ASN82984.1"/>
    </source>
</evidence>
<dbReference type="Gene3D" id="1.10.10.10">
    <property type="entry name" value="Winged helix-like DNA-binding domain superfamily/Winged helix DNA-binding domain"/>
    <property type="match status" value="1"/>
</dbReference>
<dbReference type="PANTHER" id="PTHR33221:SF13">
    <property type="entry name" value="TRANSCRIPTIONAL REGULATOR-RELATED"/>
    <property type="match status" value="1"/>
</dbReference>
<dbReference type="AlphaFoldDB" id="A0A221T259"/>
<dbReference type="PROSITE" id="PS01332">
    <property type="entry name" value="HTH_RRF2_1"/>
    <property type="match status" value="1"/>
</dbReference>